<keyword evidence="1" id="KW-0732">Signal</keyword>
<dbReference type="RefSeq" id="WP_279246301.1">
    <property type="nucleotide sequence ID" value="NZ_SHNN01000003.1"/>
</dbReference>
<evidence type="ECO:0000313" key="2">
    <source>
        <dbReference type="EMBL" id="MCX2982276.1"/>
    </source>
</evidence>
<dbReference type="EMBL" id="SHNN01000003">
    <property type="protein sequence ID" value="MCX2982276.1"/>
    <property type="molecule type" value="Genomic_DNA"/>
</dbReference>
<comment type="caution">
    <text evidence="2">The sequence shown here is derived from an EMBL/GenBank/DDBJ whole genome shotgun (WGS) entry which is preliminary data.</text>
</comment>
<name>A0ABT3TKH3_9GAMM</name>
<dbReference type="Proteomes" id="UP001143362">
    <property type="component" value="Unassembled WGS sequence"/>
</dbReference>
<gene>
    <name evidence="2" type="ORF">EYC98_15545</name>
</gene>
<keyword evidence="3" id="KW-1185">Reference proteome</keyword>
<evidence type="ECO:0000256" key="1">
    <source>
        <dbReference type="SAM" id="SignalP"/>
    </source>
</evidence>
<evidence type="ECO:0000313" key="3">
    <source>
        <dbReference type="Proteomes" id="UP001143362"/>
    </source>
</evidence>
<reference evidence="2" key="1">
    <citation type="submission" date="2019-02" db="EMBL/GenBank/DDBJ databases">
        <authorList>
            <person name="Li S.-H."/>
        </authorList>
    </citation>
    <scope>NUCLEOTIDE SEQUENCE</scope>
    <source>
        <strain evidence="2">IMCC14734</strain>
    </source>
</reference>
<sequence length="65" mass="6662">MISFRRIAAGLSTAMVPSLAQAHHGEGIDPLYSVAAVVGAIMIAAVWRSLFEAGMAPLAAGDHEG</sequence>
<organism evidence="2 3">
    <name type="scientific">Candidatus Litorirhabdus singularis</name>
    <dbReference type="NCBI Taxonomy" id="2518993"/>
    <lineage>
        <taxon>Bacteria</taxon>
        <taxon>Pseudomonadati</taxon>
        <taxon>Pseudomonadota</taxon>
        <taxon>Gammaproteobacteria</taxon>
        <taxon>Cellvibrionales</taxon>
        <taxon>Halieaceae</taxon>
        <taxon>Candidatus Litorirhabdus</taxon>
    </lineage>
</organism>
<protein>
    <submittedName>
        <fullName evidence="2">Uncharacterized protein</fullName>
    </submittedName>
</protein>
<accession>A0ABT3TKH3</accession>
<proteinExistence type="predicted"/>
<feature type="chain" id="PRO_5045646042" evidence="1">
    <location>
        <begin position="23"/>
        <end position="65"/>
    </location>
</feature>
<feature type="signal peptide" evidence="1">
    <location>
        <begin position="1"/>
        <end position="22"/>
    </location>
</feature>